<evidence type="ECO:0000256" key="5">
    <source>
        <dbReference type="ARBA" id="ARBA00023015"/>
    </source>
</evidence>
<keyword evidence="5" id="KW-0805">Transcription regulation</keyword>
<feature type="compositionally biased region" description="Pro residues" evidence="9">
    <location>
        <begin position="229"/>
        <end position="238"/>
    </location>
</feature>
<comment type="caution">
    <text evidence="11">The sequence shown here is derived from an EMBL/GenBank/DDBJ whole genome shotgun (WGS) entry which is preliminary data.</text>
</comment>
<dbReference type="OrthoDB" id="3039341at2759"/>
<keyword evidence="7" id="KW-0539">Nucleus</keyword>
<keyword evidence="12" id="KW-1185">Reference proteome</keyword>
<dbReference type="AlphaFoldDB" id="V2WF96"/>
<dbReference type="HOGENOM" id="CLU_593242_0_0_1"/>
<dbReference type="SMART" id="SM00355">
    <property type="entry name" value="ZnF_C2H2"/>
    <property type="match status" value="3"/>
</dbReference>
<feature type="compositionally biased region" description="Low complexity" evidence="9">
    <location>
        <begin position="149"/>
        <end position="166"/>
    </location>
</feature>
<evidence type="ECO:0000256" key="9">
    <source>
        <dbReference type="SAM" id="MobiDB-lite"/>
    </source>
</evidence>
<feature type="compositionally biased region" description="Low complexity" evidence="9">
    <location>
        <begin position="262"/>
        <end position="279"/>
    </location>
</feature>
<feature type="compositionally biased region" description="Pro residues" evidence="9">
    <location>
        <begin position="287"/>
        <end position="296"/>
    </location>
</feature>
<protein>
    <submittedName>
        <fullName evidence="11">Zinc finger transcription factor ace1</fullName>
    </submittedName>
</protein>
<feature type="region of interest" description="Disordered" evidence="9">
    <location>
        <begin position="147"/>
        <end position="190"/>
    </location>
</feature>
<evidence type="ECO:0000256" key="8">
    <source>
        <dbReference type="PROSITE-ProRule" id="PRU00042"/>
    </source>
</evidence>
<keyword evidence="6" id="KW-0804">Transcription</keyword>
<evidence type="ECO:0000256" key="7">
    <source>
        <dbReference type="ARBA" id="ARBA00023242"/>
    </source>
</evidence>
<dbReference type="GO" id="GO:0006357">
    <property type="term" value="P:regulation of transcription by RNA polymerase II"/>
    <property type="evidence" value="ECO:0007669"/>
    <property type="project" value="TreeGrafter"/>
</dbReference>
<feature type="compositionally biased region" description="Polar residues" evidence="9">
    <location>
        <begin position="297"/>
        <end position="311"/>
    </location>
</feature>
<dbReference type="PROSITE" id="PS50157">
    <property type="entry name" value="ZINC_FINGER_C2H2_2"/>
    <property type="match status" value="1"/>
</dbReference>
<evidence type="ECO:0000313" key="11">
    <source>
        <dbReference type="EMBL" id="ESK85523.1"/>
    </source>
</evidence>
<evidence type="ECO:0000256" key="4">
    <source>
        <dbReference type="ARBA" id="ARBA00022833"/>
    </source>
</evidence>
<proteinExistence type="predicted"/>
<sequence>MSQYTGVSLFLDGIDPPSNERFEHDFAMDSAALSSLAGFHTTVSDFGCDVLPDSYNHPASSLLLNCELRPFTENMPEQGFGAFFGQPVIPNTIDPGQLQFWLEATHTYSNQPVYPYPNVLQAYISPHPSYATSNAIPTYPTMDFSTPELLSSTSSARSSSSSLHSSQNTVYRLPTPPPAPQQFSSLLPTRVPTYPTTDFSTPELFSSTSSAWSSSSSLYSPQNTVYRLPLPPTPPPAPQQSSSPLPTRIPTYPTMDFSTPELLSSTSSACSSPSSLPSPQNTVDRLPSPPTLPPAPQQFSSPLPTTMSFATSPDFRPGRSSRNRERTLRNSQYPGLYRPLGGSFVCLAPGCTKTFGTDLSEVHIHYKNVHYRRPCNALRKCPFPDCKQVNRGFGDLTRHLYSKGHGEAVFYCPEGCDKMSTRRDALKRHLIKAHGCEKGQAKDKCTEVERALGIEQDSLMA</sequence>
<keyword evidence="3 8" id="KW-0863">Zinc-finger</keyword>
<evidence type="ECO:0000313" key="12">
    <source>
        <dbReference type="Proteomes" id="UP000017559"/>
    </source>
</evidence>
<evidence type="ECO:0000256" key="3">
    <source>
        <dbReference type="ARBA" id="ARBA00022771"/>
    </source>
</evidence>
<reference evidence="11 12" key="1">
    <citation type="journal article" date="2014" name="BMC Genomics">
        <title>Genome and secretome analysis of the hemibiotrophic fungal pathogen, Moniliophthora roreri, which causes frosty pod rot disease of cacao: mechanisms of the biotrophic and necrotrophic phases.</title>
        <authorList>
            <person name="Meinhardt L.W."/>
            <person name="Costa G.G.L."/>
            <person name="Thomazella D.P.T."/>
            <person name="Teixeira P.J.P.L."/>
            <person name="Carazzolle M.F."/>
            <person name="Schuster S.C."/>
            <person name="Carlson J.E."/>
            <person name="Guiltinan M.J."/>
            <person name="Mieczkowski P."/>
            <person name="Farmer A."/>
            <person name="Ramaraj T."/>
            <person name="Crozier J."/>
            <person name="Davis R.E."/>
            <person name="Shao J."/>
            <person name="Melnick R.L."/>
            <person name="Pereira G.A.G."/>
            <person name="Bailey B.A."/>
        </authorList>
    </citation>
    <scope>NUCLEOTIDE SEQUENCE [LARGE SCALE GENOMIC DNA]</scope>
    <source>
        <strain evidence="11 12">MCA 2997</strain>
    </source>
</reference>
<dbReference type="KEGG" id="mrr:Moror_10085"/>
<evidence type="ECO:0000256" key="2">
    <source>
        <dbReference type="ARBA" id="ARBA00022723"/>
    </source>
</evidence>
<name>V2WF96_MONRO</name>
<dbReference type="Proteomes" id="UP000017559">
    <property type="component" value="Unassembled WGS sequence"/>
</dbReference>
<dbReference type="PANTHER" id="PTHR46179:SF13">
    <property type="entry name" value="C2H2-TYPE DOMAIN-CONTAINING PROTEIN"/>
    <property type="match status" value="1"/>
</dbReference>
<comment type="subcellular location">
    <subcellularLocation>
        <location evidence="1">Nucleus</location>
    </subcellularLocation>
</comment>
<dbReference type="GO" id="GO:0008270">
    <property type="term" value="F:zinc ion binding"/>
    <property type="evidence" value="ECO:0007669"/>
    <property type="project" value="UniProtKB-KW"/>
</dbReference>
<keyword evidence="2" id="KW-0479">Metal-binding</keyword>
<evidence type="ECO:0000256" key="1">
    <source>
        <dbReference type="ARBA" id="ARBA00004123"/>
    </source>
</evidence>
<organism evidence="11 12">
    <name type="scientific">Moniliophthora roreri (strain MCA 2997)</name>
    <name type="common">Cocoa frosty pod rot fungus</name>
    <name type="synonym">Crinipellis roreri</name>
    <dbReference type="NCBI Taxonomy" id="1381753"/>
    <lineage>
        <taxon>Eukaryota</taxon>
        <taxon>Fungi</taxon>
        <taxon>Dikarya</taxon>
        <taxon>Basidiomycota</taxon>
        <taxon>Agaricomycotina</taxon>
        <taxon>Agaricomycetes</taxon>
        <taxon>Agaricomycetidae</taxon>
        <taxon>Agaricales</taxon>
        <taxon>Marasmiineae</taxon>
        <taxon>Marasmiaceae</taxon>
        <taxon>Moniliophthora</taxon>
    </lineage>
</organism>
<accession>V2WF96</accession>
<dbReference type="InterPro" id="IPR013087">
    <property type="entry name" value="Znf_C2H2_type"/>
</dbReference>
<dbReference type="InterPro" id="IPR051061">
    <property type="entry name" value="Zinc_finger_trans_reg"/>
</dbReference>
<keyword evidence="4" id="KW-0862">Zinc</keyword>
<feature type="region of interest" description="Disordered" evidence="9">
    <location>
        <begin position="225"/>
        <end position="333"/>
    </location>
</feature>
<feature type="domain" description="C2H2-type" evidence="10">
    <location>
        <begin position="410"/>
        <end position="439"/>
    </location>
</feature>
<dbReference type="PANTHER" id="PTHR46179">
    <property type="entry name" value="ZINC FINGER PROTEIN"/>
    <property type="match status" value="1"/>
</dbReference>
<evidence type="ECO:0000259" key="10">
    <source>
        <dbReference type="PROSITE" id="PS50157"/>
    </source>
</evidence>
<dbReference type="EMBL" id="AWSO01001058">
    <property type="protein sequence ID" value="ESK85523.1"/>
    <property type="molecule type" value="Genomic_DNA"/>
</dbReference>
<dbReference type="Gene3D" id="3.30.160.60">
    <property type="entry name" value="Classic Zinc Finger"/>
    <property type="match status" value="1"/>
</dbReference>
<evidence type="ECO:0000256" key="6">
    <source>
        <dbReference type="ARBA" id="ARBA00023163"/>
    </source>
</evidence>
<gene>
    <name evidence="11" type="ORF">Moror_10085</name>
</gene>
<dbReference type="GO" id="GO:0005634">
    <property type="term" value="C:nucleus"/>
    <property type="evidence" value="ECO:0007669"/>
    <property type="project" value="UniProtKB-SubCell"/>
</dbReference>